<evidence type="ECO:0000313" key="2">
    <source>
        <dbReference type="Proteomes" id="UP001228403"/>
    </source>
</evidence>
<gene>
    <name evidence="1" type="ORF">QUW02_11585</name>
</gene>
<dbReference type="InterPro" id="IPR032774">
    <property type="entry name" value="WG_beta_rep"/>
</dbReference>
<dbReference type="EMBL" id="JAUDCF010000036">
    <property type="protein sequence ID" value="MDM8146553.1"/>
    <property type="molecule type" value="Genomic_DNA"/>
</dbReference>
<keyword evidence="2" id="KW-1185">Reference proteome</keyword>
<protein>
    <submittedName>
        <fullName evidence="1">WG repeat-containing protein</fullName>
    </submittedName>
</protein>
<name>A0ABT7U9T2_9BACE</name>
<evidence type="ECO:0000313" key="1">
    <source>
        <dbReference type="EMBL" id="MDM8146553.1"/>
    </source>
</evidence>
<accession>A0ABT7U9T2</accession>
<organism evidence="1 2">
    <name type="scientific">Bacteroides eggerthii</name>
    <dbReference type="NCBI Taxonomy" id="28111"/>
    <lineage>
        <taxon>Bacteria</taxon>
        <taxon>Pseudomonadati</taxon>
        <taxon>Bacteroidota</taxon>
        <taxon>Bacteroidia</taxon>
        <taxon>Bacteroidales</taxon>
        <taxon>Bacteroidaceae</taxon>
        <taxon>Bacteroides</taxon>
    </lineage>
</organism>
<sequence>MNSLFTSIIRLPFARKTWVRGGILFSLVLSTGVLFGCKTPVQTAALNAAKGQEELSCRFDEISLFNGDYLVKKDKLFGLYSISGDIIIPCEFDQICFFNGDYLVKKGNKQSLYNADGQEILP</sequence>
<reference evidence="2" key="1">
    <citation type="submission" date="2023-07" db="EMBL/GenBank/DDBJ databases">
        <title>Identification and characterization of horizontal gene transfer across gut microbiota members of farm animals based on homology search.</title>
        <authorList>
            <person name="Schwarzerova J."/>
            <person name="Nykrynova M."/>
            <person name="Jureckova K."/>
            <person name="Cejkova D."/>
            <person name="Rychlik I."/>
        </authorList>
    </citation>
    <scope>NUCLEOTIDE SEQUENCE [LARGE SCALE GENOMIC DNA]</scope>
    <source>
        <strain evidence="2">ET4</strain>
    </source>
</reference>
<comment type="caution">
    <text evidence="1">The sequence shown here is derived from an EMBL/GenBank/DDBJ whole genome shotgun (WGS) entry which is preliminary data.</text>
</comment>
<dbReference type="Pfam" id="PF14903">
    <property type="entry name" value="WG_beta_rep"/>
    <property type="match status" value="1"/>
</dbReference>
<proteinExistence type="predicted"/>
<dbReference type="Proteomes" id="UP001228403">
    <property type="component" value="Unassembled WGS sequence"/>
</dbReference>